<keyword evidence="3" id="KW-1185">Reference proteome</keyword>
<dbReference type="Gene3D" id="3.40.50.300">
    <property type="entry name" value="P-loop containing nucleotide triphosphate hydrolases"/>
    <property type="match status" value="1"/>
</dbReference>
<reference evidence="2 3" key="1">
    <citation type="journal article" date="2014" name="World J. Microbiol. Biotechnol.">
        <title>Biodiversity and physiological characteristics of Antarctic and Arctic lichens-associated bacteria.</title>
        <authorList>
            <person name="Lee Y.M."/>
            <person name="Kim E.H."/>
            <person name="Lee H.K."/>
            <person name="Hong S.G."/>
        </authorList>
    </citation>
    <scope>NUCLEOTIDE SEQUENCE [LARGE SCALE GENOMIC DNA]</scope>
    <source>
        <strain evidence="2 3">PAMC 26569</strain>
        <plasmid evidence="2">unnamed1</plasmid>
    </source>
</reference>
<geneLocation type="plasmid" evidence="2 3">
    <name>unnamed1</name>
</geneLocation>
<dbReference type="AlphaFoldDB" id="A0A6M8HXS0"/>
<dbReference type="Proteomes" id="UP000500767">
    <property type="component" value="Plasmid unnamed1"/>
</dbReference>
<organism evidence="2 3">
    <name type="scientific">Lichenicola cladoniae</name>
    <dbReference type="NCBI Taxonomy" id="1484109"/>
    <lineage>
        <taxon>Bacteria</taxon>
        <taxon>Pseudomonadati</taxon>
        <taxon>Pseudomonadota</taxon>
        <taxon>Alphaproteobacteria</taxon>
        <taxon>Acetobacterales</taxon>
        <taxon>Acetobacteraceae</taxon>
        <taxon>Lichenicola</taxon>
    </lineage>
</organism>
<proteinExistence type="predicted"/>
<evidence type="ECO:0000259" key="1">
    <source>
        <dbReference type="Pfam" id="PF08751"/>
    </source>
</evidence>
<dbReference type="NCBIfam" id="NF041492">
    <property type="entry name" value="MobF"/>
    <property type="match status" value="1"/>
</dbReference>
<dbReference type="SUPFAM" id="SSF55464">
    <property type="entry name" value="Origin of replication-binding domain, RBD-like"/>
    <property type="match status" value="1"/>
</dbReference>
<accession>A0A6M8HXS0</accession>
<dbReference type="KEGG" id="lck:HN018_23430"/>
<name>A0A6M8HXS0_9PROT</name>
<dbReference type="RefSeq" id="WP_171833886.1">
    <property type="nucleotide sequence ID" value="NZ_CP053709.1"/>
</dbReference>
<dbReference type="InterPro" id="IPR014862">
    <property type="entry name" value="TrwC"/>
</dbReference>
<dbReference type="EMBL" id="CP053709">
    <property type="protein sequence ID" value="QKE93138.1"/>
    <property type="molecule type" value="Genomic_DNA"/>
</dbReference>
<sequence length="1083" mass="117561">MMTFRKLAADSAGKLIRAYFTENSPQPTHDFSTDLGQEADSGGRLTSYYTGRDSRAAWRSDMAPEVAKALGINPHLIPKDEELDRLFEAKRGDTGRAWSEHKRKISAFDLTLAPHKSVTLAAEFAETAAESAMIRHAVDRASDATMRYVARELGWARKGKGGEEGAEPGAVAWVSFRHHTARPTLPVQDGPLGATYIGHSPVGGDPHDHIHHALFNAVVTAEGRVGSLDTKALSSNRVHEFGAFFQARLADELRLLGARIGYDKNQQAVVLEAIPELAVDTFSKGRRQVLGSAKAYAATQGLDWDQMSAEGKFKILSTAGLAARLKKHGDKNDHEIWREQAAAIGWNHKTVLGETRHEALSDTDRLDQAYRFAARHLAQEFHTAAVIDHDKLRTYAARGLIGAGIGGGVYDIDRVVALIEERGLKLKGEHVALVVGMSADKVRVTNTAQLRIEQSLSAEASRAAMDKSGALPHAAIRAAIAASGLDFTSEPDHGAAQQAAIYALGQGGALSLLTGVAGAGKTTLLKPLVAAWKADTRMDAGGREVIGLATGWKQADALKDAGVDRTLAMEPLLRAIESGEFQASRNTVLVIDEISQVAPRAMLSLLQLQRQTGLTIKALGDREQAQSVEAGDAIEIMRRVLPKEAMAELLSTVRQTGRNAAETRHLRTIAGLFRGTEPDPDSVANLPSRQRGRKINGPRVANANADAEAVDRQNHHLQEVQKALALKRQDGTARFVGGDQDQVIGRIADFYMERRDALKLAGAKRGITVSALTNADTADLSRAIRDRMKVRGELRDDERVHDAVDQRGDQYQLPIATGDKLRLFRRTWAKIDGKGGSIGNNGDIVEVVGQMAKGLILRDKDGRTGEVEWHRLEDKKTGRLLVGFGHAMTVDAAQGITSDEHINALPRGTAGMTGFTAYVAESRARGTTWTMISDEATFDAVRSKRALGDLAPVKAEDMWSKVAEDMAAKPYKALGMDLLEGVREDRDLAVRAFMQSGHKLETMDLEGRNLGREVRDRLQAEAVRSSIPSLIASLDRAIVASENSLTGPMSDREMHLRGIRVDTELARREIEKAVARQSPSPGT</sequence>
<feature type="domain" description="TrwC relaxase" evidence="1">
    <location>
        <begin position="36"/>
        <end position="343"/>
    </location>
</feature>
<evidence type="ECO:0000313" key="3">
    <source>
        <dbReference type="Proteomes" id="UP000500767"/>
    </source>
</evidence>
<gene>
    <name evidence="2" type="ORF">HN018_23430</name>
</gene>
<dbReference type="Pfam" id="PF13604">
    <property type="entry name" value="AAA_30"/>
    <property type="match status" value="1"/>
</dbReference>
<protein>
    <submittedName>
        <fullName evidence="2">Relaxase domain-containing protein</fullName>
    </submittedName>
</protein>
<evidence type="ECO:0000313" key="2">
    <source>
        <dbReference type="EMBL" id="QKE93138.1"/>
    </source>
</evidence>
<dbReference type="InterPro" id="IPR027417">
    <property type="entry name" value="P-loop_NTPase"/>
</dbReference>
<dbReference type="Pfam" id="PF08751">
    <property type="entry name" value="TrwC"/>
    <property type="match status" value="1"/>
</dbReference>
<dbReference type="SUPFAM" id="SSF52540">
    <property type="entry name" value="P-loop containing nucleoside triphosphate hydrolases"/>
    <property type="match status" value="2"/>
</dbReference>
<keyword evidence="2" id="KW-0614">Plasmid</keyword>